<dbReference type="PANTHER" id="PTHR33919">
    <property type="entry name" value="OS09G0127700 PROTEIN"/>
    <property type="match status" value="1"/>
</dbReference>
<reference evidence="3 4" key="1">
    <citation type="journal article" date="2019" name="Nat. Plants">
        <title>Genome sequencing of Musa balbisiana reveals subgenome evolution and function divergence in polyploid bananas.</title>
        <authorList>
            <person name="Yao X."/>
        </authorList>
    </citation>
    <scope>NUCLEOTIDE SEQUENCE [LARGE SCALE GENOMIC DNA]</scope>
    <source>
        <strain evidence="4">cv. DH-PKW</strain>
        <tissue evidence="3">Leaves</tissue>
    </source>
</reference>
<dbReference type="EMBL" id="PYDT01000006">
    <property type="protein sequence ID" value="THU57305.1"/>
    <property type="molecule type" value="Genomic_DNA"/>
</dbReference>
<evidence type="ECO:0000256" key="1">
    <source>
        <dbReference type="SAM" id="MobiDB-lite"/>
    </source>
</evidence>
<keyword evidence="2" id="KW-1133">Transmembrane helix</keyword>
<sequence length="197" mass="21980">MASRALVSPLQFPVPVDFGYVTLSLHKNMRVIAHAESICTGLLEITCFRSAVHHVDGAEDAAHSAHCRRRLRPPSRPEAQAELRRGRSDRRGEFVPVYVALGLILLSASFGIHTAQQQLRHSPNVLVSKKKRETVPEVVDPEWAAAEAERFISGSVFRRVAHLQDFDAVWATRGHVIDRPRKVETLKSVGVDPSRLE</sequence>
<protein>
    <submittedName>
        <fullName evidence="3">Uncharacterized protein</fullName>
    </submittedName>
</protein>
<keyword evidence="2" id="KW-0812">Transmembrane</keyword>
<feature type="region of interest" description="Disordered" evidence="1">
    <location>
        <begin position="66"/>
        <end position="87"/>
    </location>
</feature>
<dbReference type="Proteomes" id="UP000317650">
    <property type="component" value="Chromosome 3"/>
</dbReference>
<proteinExistence type="predicted"/>
<keyword evidence="2" id="KW-0472">Membrane</keyword>
<keyword evidence="4" id="KW-1185">Reference proteome</keyword>
<evidence type="ECO:0000256" key="2">
    <source>
        <dbReference type="SAM" id="Phobius"/>
    </source>
</evidence>
<comment type="caution">
    <text evidence="3">The sequence shown here is derived from an EMBL/GenBank/DDBJ whole genome shotgun (WGS) entry which is preliminary data.</text>
</comment>
<name>A0A4S8J767_MUSBA</name>
<gene>
    <name evidence="3" type="ORF">C4D60_Mb03t02120</name>
</gene>
<organism evidence="3 4">
    <name type="scientific">Musa balbisiana</name>
    <name type="common">Banana</name>
    <dbReference type="NCBI Taxonomy" id="52838"/>
    <lineage>
        <taxon>Eukaryota</taxon>
        <taxon>Viridiplantae</taxon>
        <taxon>Streptophyta</taxon>
        <taxon>Embryophyta</taxon>
        <taxon>Tracheophyta</taxon>
        <taxon>Spermatophyta</taxon>
        <taxon>Magnoliopsida</taxon>
        <taxon>Liliopsida</taxon>
        <taxon>Zingiberales</taxon>
        <taxon>Musaceae</taxon>
        <taxon>Musa</taxon>
    </lineage>
</organism>
<feature type="transmembrane region" description="Helical" evidence="2">
    <location>
        <begin position="94"/>
        <end position="112"/>
    </location>
</feature>
<evidence type="ECO:0000313" key="3">
    <source>
        <dbReference type="EMBL" id="THU57305.1"/>
    </source>
</evidence>
<dbReference type="AlphaFoldDB" id="A0A4S8J767"/>
<accession>A0A4S8J767</accession>
<dbReference type="PANTHER" id="PTHR33919:SF11">
    <property type="entry name" value="EXPRESSED PROTEIN"/>
    <property type="match status" value="1"/>
</dbReference>
<evidence type="ECO:0000313" key="4">
    <source>
        <dbReference type="Proteomes" id="UP000317650"/>
    </source>
</evidence>